<name>A0A2S4V1M8_9BASI</name>
<sequence length="389" mass="44874">MGISHFAGADLVLAELEVLREKYNTSMKQATCARKEEFTEDDLKKKEKLLDQLRPSLLAVKHEVTQFLAALGLLHSHEDPTPNFEWTLEVIANIDRFFEKTIDIIESVTIKAPVPHETHDHRLKRCKYFRSHGLMTDIFCLQVFIFWISLDCTNFIEAWKLSNLHPYDFTYRSTTTGRGGQVIMKAVECIDLSKAIIRKSEASDFGILQEEWGKTVAHLDIPLQRLTDLSHRTYNNSKRRAPRTRMVKLAESTIPLVKLIRTLYNNISNTTTKKMMFTLDTEINSETLSLLYKTPPTIRTQLENHVDILLESYEENRMGESRAEIRDLINKIARTVESTVVLLALYIIPLSPKVNRMSLQSDFKTWLFVWEGLWHTAKNNFLDALASSA</sequence>
<dbReference type="AlphaFoldDB" id="A0A2S4V1M8"/>
<accession>A0A2S4V1M8</accession>
<dbReference type="EMBL" id="PKSL01000126">
    <property type="protein sequence ID" value="POW03408.1"/>
    <property type="molecule type" value="Genomic_DNA"/>
</dbReference>
<dbReference type="VEuPathDB" id="FungiDB:PSTT_11140"/>
<dbReference type="PANTHER" id="PTHR33069">
    <property type="entry name" value="CHROMOSOME 7, WHOLE GENOME SHOTGUN SEQUENCE-RELATED"/>
    <property type="match status" value="1"/>
</dbReference>
<evidence type="ECO:0000313" key="2">
    <source>
        <dbReference type="Proteomes" id="UP000239156"/>
    </source>
</evidence>
<dbReference type="Proteomes" id="UP000239156">
    <property type="component" value="Unassembled WGS sequence"/>
</dbReference>
<protein>
    <submittedName>
        <fullName evidence="1">Uncharacterized protein</fullName>
    </submittedName>
</protein>
<proteinExistence type="predicted"/>
<organism evidence="1 2">
    <name type="scientific">Puccinia striiformis</name>
    <dbReference type="NCBI Taxonomy" id="27350"/>
    <lineage>
        <taxon>Eukaryota</taxon>
        <taxon>Fungi</taxon>
        <taxon>Dikarya</taxon>
        <taxon>Basidiomycota</taxon>
        <taxon>Pucciniomycotina</taxon>
        <taxon>Pucciniomycetes</taxon>
        <taxon>Pucciniales</taxon>
        <taxon>Pucciniaceae</taxon>
        <taxon>Puccinia</taxon>
    </lineage>
</organism>
<evidence type="ECO:0000313" key="1">
    <source>
        <dbReference type="EMBL" id="POW03408.1"/>
    </source>
</evidence>
<keyword evidence="2" id="KW-1185">Reference proteome</keyword>
<comment type="caution">
    <text evidence="1">The sequence shown here is derived from an EMBL/GenBank/DDBJ whole genome shotgun (WGS) entry which is preliminary data.</text>
</comment>
<dbReference type="VEuPathDB" id="FungiDB:PSHT_14546"/>
<reference evidence="1" key="1">
    <citation type="submission" date="2017-12" db="EMBL/GenBank/DDBJ databases">
        <title>Gene loss provides genomic basis for host adaptation in cereal stripe rust fungi.</title>
        <authorList>
            <person name="Xia C."/>
        </authorList>
    </citation>
    <scope>NUCLEOTIDE SEQUENCE [LARGE SCALE GENOMIC DNA]</scope>
    <source>
        <strain evidence="1">93-210</strain>
    </source>
</reference>
<gene>
    <name evidence="1" type="ORF">PSTT_11140</name>
</gene>
<dbReference type="PANTHER" id="PTHR33069:SF3">
    <property type="entry name" value="DYNEIN HEAVY CHAIN TAIL DOMAIN-CONTAINING PROTEIN"/>
    <property type="match status" value="1"/>
</dbReference>